<dbReference type="EMBL" id="JAPWGY010000008">
    <property type="protein sequence ID" value="MCZ4282525.1"/>
    <property type="molecule type" value="Genomic_DNA"/>
</dbReference>
<proteinExistence type="predicted"/>
<dbReference type="PANTHER" id="PTHR22946">
    <property type="entry name" value="DIENELACTONE HYDROLASE DOMAIN-CONTAINING PROTEIN-RELATED"/>
    <property type="match status" value="1"/>
</dbReference>
<feature type="chain" id="PRO_5045053442" evidence="2">
    <location>
        <begin position="24"/>
        <end position="337"/>
    </location>
</feature>
<reference evidence="4" key="1">
    <citation type="submission" date="2022-12" db="EMBL/GenBank/DDBJ databases">
        <title>Bacterial isolates from different developmental stages of Nematostella vectensis.</title>
        <authorList>
            <person name="Fraune S."/>
        </authorList>
    </citation>
    <scope>NUCLEOTIDE SEQUENCE</scope>
    <source>
        <strain evidence="4">G21630-S1</strain>
    </source>
</reference>
<dbReference type="InterPro" id="IPR029058">
    <property type="entry name" value="AB_hydrolase_fold"/>
</dbReference>
<name>A0ABT4LNQ5_9PROT</name>
<gene>
    <name evidence="4" type="ORF">O4H49_17185</name>
</gene>
<dbReference type="RefSeq" id="WP_269424669.1">
    <property type="nucleotide sequence ID" value="NZ_JAPWGY010000008.1"/>
</dbReference>
<evidence type="ECO:0000256" key="2">
    <source>
        <dbReference type="SAM" id="SignalP"/>
    </source>
</evidence>
<accession>A0ABT4LNQ5</accession>
<evidence type="ECO:0000313" key="4">
    <source>
        <dbReference type="EMBL" id="MCZ4282525.1"/>
    </source>
</evidence>
<comment type="caution">
    <text evidence="4">The sequence shown here is derived from an EMBL/GenBank/DDBJ whole genome shotgun (WGS) entry which is preliminary data.</text>
</comment>
<dbReference type="Proteomes" id="UP001069802">
    <property type="component" value="Unassembled WGS sequence"/>
</dbReference>
<evidence type="ECO:0000256" key="1">
    <source>
        <dbReference type="ARBA" id="ARBA00022801"/>
    </source>
</evidence>
<evidence type="ECO:0000259" key="3">
    <source>
        <dbReference type="Pfam" id="PF01738"/>
    </source>
</evidence>
<dbReference type="Pfam" id="PF01738">
    <property type="entry name" value="DLH"/>
    <property type="match status" value="1"/>
</dbReference>
<dbReference type="SUPFAM" id="SSF53474">
    <property type="entry name" value="alpha/beta-Hydrolases"/>
    <property type="match status" value="1"/>
</dbReference>
<organism evidence="4 5">
    <name type="scientific">Kiloniella laminariae</name>
    <dbReference type="NCBI Taxonomy" id="454162"/>
    <lineage>
        <taxon>Bacteria</taxon>
        <taxon>Pseudomonadati</taxon>
        <taxon>Pseudomonadota</taxon>
        <taxon>Alphaproteobacteria</taxon>
        <taxon>Rhodospirillales</taxon>
        <taxon>Kiloniellaceae</taxon>
        <taxon>Kiloniella</taxon>
    </lineage>
</organism>
<keyword evidence="1 4" id="KW-0378">Hydrolase</keyword>
<keyword evidence="5" id="KW-1185">Reference proteome</keyword>
<dbReference type="GO" id="GO:0016787">
    <property type="term" value="F:hydrolase activity"/>
    <property type="evidence" value="ECO:0007669"/>
    <property type="project" value="UniProtKB-KW"/>
</dbReference>
<protein>
    <submittedName>
        <fullName evidence="4">Dienelactone hydrolase family protein</fullName>
    </submittedName>
</protein>
<dbReference type="PANTHER" id="PTHR22946:SF9">
    <property type="entry name" value="POLYKETIDE TRANSFERASE AF380"/>
    <property type="match status" value="1"/>
</dbReference>
<evidence type="ECO:0000313" key="5">
    <source>
        <dbReference type="Proteomes" id="UP001069802"/>
    </source>
</evidence>
<dbReference type="Gene3D" id="3.40.50.1820">
    <property type="entry name" value="alpha/beta hydrolase"/>
    <property type="match status" value="1"/>
</dbReference>
<sequence length="337" mass="37078">MKLYSLITISVSTFCLFSQLSFASSTGFQFHKISDPDDQPFEIGIWYPTDAEAPAEPNTPFLQALSINSEPAGANLPVVLMSHGYGGWMAGHADTALTLAQSGYVVVAPTHTGNNYEDESYPPSRWMQDRPRHIRLALDYILSSWESREIIDPGKVGIFGFSAGGYTALVSSGAIPDIKTMLSYCADSPEELACTLGLKEDPKIAELAELFVENWGHDSRISAAVVVAPGLGFAFNKQALKQITIPVQLWAAANDKNVPYKSNTAIVRQSLPQEPDYHQVENAGHFAFLPPCNPRLKGANPEVWNMVCVDDPSFDRTMFHLIFNQKVLDFFNKSLGK</sequence>
<feature type="signal peptide" evidence="2">
    <location>
        <begin position="1"/>
        <end position="23"/>
    </location>
</feature>
<feature type="domain" description="Dienelactone hydrolase" evidence="3">
    <location>
        <begin position="70"/>
        <end position="186"/>
    </location>
</feature>
<dbReference type="InterPro" id="IPR016986">
    <property type="entry name" value="UCP031982_abhydr"/>
</dbReference>
<dbReference type="PIRSF" id="PIRSF031982">
    <property type="entry name" value="UCP031982_abhydr"/>
    <property type="match status" value="1"/>
</dbReference>
<dbReference type="InterPro" id="IPR050261">
    <property type="entry name" value="FrsA_esterase"/>
</dbReference>
<dbReference type="InterPro" id="IPR002925">
    <property type="entry name" value="Dienelactn_hydro"/>
</dbReference>
<keyword evidence="2" id="KW-0732">Signal</keyword>